<organism evidence="1">
    <name type="scientific">Anguilla anguilla</name>
    <name type="common">European freshwater eel</name>
    <name type="synonym">Muraena anguilla</name>
    <dbReference type="NCBI Taxonomy" id="7936"/>
    <lineage>
        <taxon>Eukaryota</taxon>
        <taxon>Metazoa</taxon>
        <taxon>Chordata</taxon>
        <taxon>Craniata</taxon>
        <taxon>Vertebrata</taxon>
        <taxon>Euteleostomi</taxon>
        <taxon>Actinopterygii</taxon>
        <taxon>Neopterygii</taxon>
        <taxon>Teleostei</taxon>
        <taxon>Anguilliformes</taxon>
        <taxon>Anguillidae</taxon>
        <taxon>Anguilla</taxon>
    </lineage>
</organism>
<accession>A0A0E9RRE8</accession>
<proteinExistence type="predicted"/>
<reference evidence="1" key="2">
    <citation type="journal article" date="2015" name="Fish Shellfish Immunol.">
        <title>Early steps in the European eel (Anguilla anguilla)-Vibrio vulnificus interaction in the gills: Role of the RtxA13 toxin.</title>
        <authorList>
            <person name="Callol A."/>
            <person name="Pajuelo D."/>
            <person name="Ebbesson L."/>
            <person name="Teles M."/>
            <person name="MacKenzie S."/>
            <person name="Amaro C."/>
        </authorList>
    </citation>
    <scope>NUCLEOTIDE SEQUENCE</scope>
</reference>
<dbReference type="AlphaFoldDB" id="A0A0E9RRE8"/>
<protein>
    <submittedName>
        <fullName evidence="1">Uncharacterized protein</fullName>
    </submittedName>
</protein>
<dbReference type="EMBL" id="GBXM01077180">
    <property type="protein sequence ID" value="JAH31397.1"/>
    <property type="molecule type" value="Transcribed_RNA"/>
</dbReference>
<reference evidence="1" key="1">
    <citation type="submission" date="2014-11" db="EMBL/GenBank/DDBJ databases">
        <authorList>
            <person name="Amaro Gonzalez C."/>
        </authorList>
    </citation>
    <scope>NUCLEOTIDE SEQUENCE</scope>
</reference>
<evidence type="ECO:0000313" key="1">
    <source>
        <dbReference type="EMBL" id="JAH31397.1"/>
    </source>
</evidence>
<name>A0A0E9RRE8_ANGAN</name>
<sequence>MVWAALIGSAGEPAIPLQYHADYQVQSSTEFL</sequence>
<dbReference type="EMBL" id="GBXM01083856">
    <property type="protein sequence ID" value="JAH24721.1"/>
    <property type="molecule type" value="Transcribed_RNA"/>
</dbReference>